<dbReference type="EMBL" id="JBEAFC010000008">
    <property type="protein sequence ID" value="KAL1544903.1"/>
    <property type="molecule type" value="Genomic_DNA"/>
</dbReference>
<dbReference type="NCBIfam" id="TIGR01614">
    <property type="entry name" value="PME_inhib"/>
    <property type="match status" value="1"/>
</dbReference>
<dbReference type="PANTHER" id="PTHR36710">
    <property type="entry name" value="PECTINESTERASE INHIBITOR-LIKE"/>
    <property type="match status" value="1"/>
</dbReference>
<evidence type="ECO:0000259" key="4">
    <source>
        <dbReference type="SMART" id="SM00856"/>
    </source>
</evidence>
<dbReference type="SUPFAM" id="SSF101148">
    <property type="entry name" value="Plant invertase/pectin methylesterase inhibitor"/>
    <property type="match status" value="1"/>
</dbReference>
<dbReference type="Gene3D" id="1.20.140.40">
    <property type="entry name" value="Invertase/pectin methylesterase inhibitor family protein"/>
    <property type="match status" value="1"/>
</dbReference>
<evidence type="ECO:0000313" key="6">
    <source>
        <dbReference type="Proteomes" id="UP001567538"/>
    </source>
</evidence>
<evidence type="ECO:0000256" key="3">
    <source>
        <dbReference type="ARBA" id="ARBA00038471"/>
    </source>
</evidence>
<dbReference type="AlphaFoldDB" id="A0ABD1GL92"/>
<comment type="similarity">
    <text evidence="3">Belongs to the PMEI family.</text>
</comment>
<accession>A0ABD1GL92</accession>
<dbReference type="CDD" id="cd15797">
    <property type="entry name" value="PMEI"/>
    <property type="match status" value="1"/>
</dbReference>
<reference evidence="5 6" key="1">
    <citation type="submission" date="2024-06" db="EMBL/GenBank/DDBJ databases">
        <title>A chromosome level genome sequence of Diviner's sage (Salvia divinorum).</title>
        <authorList>
            <person name="Ford S.A."/>
            <person name="Ro D.-K."/>
            <person name="Ness R.W."/>
            <person name="Phillips M.A."/>
        </authorList>
    </citation>
    <scope>NUCLEOTIDE SEQUENCE [LARGE SCALE GENOMIC DNA]</scope>
    <source>
        <strain evidence="5">SAF-2024a</strain>
        <tissue evidence="5">Leaf</tissue>
    </source>
</reference>
<proteinExistence type="inferred from homology"/>
<dbReference type="PANTHER" id="PTHR36710:SF8">
    <property type="entry name" value="PECTINESTERASE INHIBITOR-LIKE"/>
    <property type="match status" value="1"/>
</dbReference>
<organism evidence="5 6">
    <name type="scientific">Salvia divinorum</name>
    <name type="common">Maria pastora</name>
    <name type="synonym">Diviner's sage</name>
    <dbReference type="NCBI Taxonomy" id="28513"/>
    <lineage>
        <taxon>Eukaryota</taxon>
        <taxon>Viridiplantae</taxon>
        <taxon>Streptophyta</taxon>
        <taxon>Embryophyta</taxon>
        <taxon>Tracheophyta</taxon>
        <taxon>Spermatophyta</taxon>
        <taxon>Magnoliopsida</taxon>
        <taxon>eudicotyledons</taxon>
        <taxon>Gunneridae</taxon>
        <taxon>Pentapetalae</taxon>
        <taxon>asterids</taxon>
        <taxon>lamiids</taxon>
        <taxon>Lamiales</taxon>
        <taxon>Lamiaceae</taxon>
        <taxon>Nepetoideae</taxon>
        <taxon>Mentheae</taxon>
        <taxon>Salviinae</taxon>
        <taxon>Salvia</taxon>
        <taxon>Salvia subgen. Calosphace</taxon>
    </lineage>
</organism>
<keyword evidence="6" id="KW-1185">Reference proteome</keyword>
<evidence type="ECO:0000313" key="5">
    <source>
        <dbReference type="EMBL" id="KAL1544903.1"/>
    </source>
</evidence>
<keyword evidence="2" id="KW-1015">Disulfide bond</keyword>
<dbReference type="InterPro" id="IPR034086">
    <property type="entry name" value="PMEI_plant"/>
</dbReference>
<dbReference type="InterPro" id="IPR052421">
    <property type="entry name" value="PCW_Enzyme_Inhibitor"/>
</dbReference>
<feature type="domain" description="Pectinesterase inhibitor" evidence="4">
    <location>
        <begin position="28"/>
        <end position="170"/>
    </location>
</feature>
<dbReference type="SMART" id="SM00856">
    <property type="entry name" value="PMEI"/>
    <property type="match status" value="1"/>
</dbReference>
<dbReference type="InterPro" id="IPR006501">
    <property type="entry name" value="Pectinesterase_inhib_dom"/>
</dbReference>
<name>A0ABD1GL92_SALDI</name>
<evidence type="ECO:0000256" key="2">
    <source>
        <dbReference type="ARBA" id="ARBA00023157"/>
    </source>
</evidence>
<evidence type="ECO:0000256" key="1">
    <source>
        <dbReference type="ARBA" id="ARBA00022729"/>
    </source>
</evidence>
<sequence length="174" mass="18860">MSTQKNQKRNTVSKTLRLIVLVLAAAISSTYSLDKICTQTRSPSFCFALLQAHALDNLQQLDEFVILATTNSALATSSKIQSLLSRTTDPKLKLVYSFCSNYYSAALGALSAAKDKLRSRDFRAIKYAADTVSRDAAACRKAFDMASSSPIAIVGDNNEFENLSSVFVAVSGKL</sequence>
<keyword evidence="1" id="KW-0732">Signal</keyword>
<comment type="caution">
    <text evidence="5">The sequence shown here is derived from an EMBL/GenBank/DDBJ whole genome shotgun (WGS) entry which is preliminary data.</text>
</comment>
<dbReference type="InterPro" id="IPR035513">
    <property type="entry name" value="Invertase/methylesterase_inhib"/>
</dbReference>
<dbReference type="Proteomes" id="UP001567538">
    <property type="component" value="Unassembled WGS sequence"/>
</dbReference>
<dbReference type="Pfam" id="PF04043">
    <property type="entry name" value="PMEI"/>
    <property type="match status" value="1"/>
</dbReference>
<protein>
    <submittedName>
        <fullName evidence="5">Pectinesterase inhibitor-like</fullName>
    </submittedName>
</protein>
<gene>
    <name evidence="5" type="ORF">AAHA92_21695</name>
</gene>